<dbReference type="InterPro" id="IPR014922">
    <property type="entry name" value="YdhG-like"/>
</dbReference>
<keyword evidence="3" id="KW-1185">Reference proteome</keyword>
<gene>
    <name evidence="2" type="ORF">LPC04_03905</name>
</gene>
<comment type="caution">
    <text evidence="2">The sequence shown here is derived from an EMBL/GenBank/DDBJ whole genome shotgun (WGS) entry which is preliminary data.</text>
</comment>
<evidence type="ECO:0000259" key="1">
    <source>
        <dbReference type="Pfam" id="PF08818"/>
    </source>
</evidence>
<organism evidence="2 3">
    <name type="scientific">Scleromatobacter humisilvae</name>
    <dbReference type="NCBI Taxonomy" id="2897159"/>
    <lineage>
        <taxon>Bacteria</taxon>
        <taxon>Pseudomonadati</taxon>
        <taxon>Pseudomonadota</taxon>
        <taxon>Betaproteobacteria</taxon>
        <taxon>Burkholderiales</taxon>
        <taxon>Sphaerotilaceae</taxon>
        <taxon>Scleromatobacter</taxon>
    </lineage>
</organism>
<dbReference type="EMBL" id="JAJLJH010000001">
    <property type="protein sequence ID" value="MCK9684847.1"/>
    <property type="molecule type" value="Genomic_DNA"/>
</dbReference>
<dbReference type="AlphaFoldDB" id="A0A9X1YI76"/>
<evidence type="ECO:0000313" key="3">
    <source>
        <dbReference type="Proteomes" id="UP001139353"/>
    </source>
</evidence>
<evidence type="ECO:0000313" key="2">
    <source>
        <dbReference type="EMBL" id="MCK9684847.1"/>
    </source>
</evidence>
<accession>A0A9X1YI76</accession>
<feature type="domain" description="YdhG-like" evidence="1">
    <location>
        <begin position="22"/>
        <end position="120"/>
    </location>
</feature>
<sequence>MTATERRIAGFMAKYTPAIAAQLRDARQRLRAHFPRGVEMVFDNYNALVFGIGPTDHTRESFISIAGYPKWVTLFFLDGASLHDPDGLLEGEGKQVRGIRLKTPADMDAPAIIALIEQAIATRADALAGSPPLSTVVKAEVEKQRPRRPASAKA</sequence>
<dbReference type="SUPFAM" id="SSF159888">
    <property type="entry name" value="YdhG-like"/>
    <property type="match status" value="1"/>
</dbReference>
<protein>
    <submittedName>
        <fullName evidence="2">DUF1801 domain-containing protein</fullName>
    </submittedName>
</protein>
<dbReference type="Pfam" id="PF08818">
    <property type="entry name" value="DUF1801"/>
    <property type="match status" value="1"/>
</dbReference>
<proteinExistence type="predicted"/>
<dbReference type="Proteomes" id="UP001139353">
    <property type="component" value="Unassembled WGS sequence"/>
</dbReference>
<dbReference type="RefSeq" id="WP_275680869.1">
    <property type="nucleotide sequence ID" value="NZ_JAJLJH010000001.1"/>
</dbReference>
<reference evidence="2" key="1">
    <citation type="submission" date="2021-11" db="EMBL/GenBank/DDBJ databases">
        <title>BS-T2-15 a new species belonging to the Comamonadaceae family isolated from the soil of a French oak forest.</title>
        <authorList>
            <person name="Mieszkin S."/>
            <person name="Alain K."/>
        </authorList>
    </citation>
    <scope>NUCLEOTIDE SEQUENCE</scope>
    <source>
        <strain evidence="2">BS-T2-15</strain>
    </source>
</reference>
<name>A0A9X1YI76_9BURK</name>